<proteinExistence type="inferred from homology"/>
<dbReference type="RefSeq" id="XP_062787207.1">
    <property type="nucleotide sequence ID" value="XM_062931156.1"/>
</dbReference>
<name>A0AAX4J3C1_9PEZI</name>
<evidence type="ECO:0000256" key="2">
    <source>
        <dbReference type="ARBA" id="ARBA00022603"/>
    </source>
</evidence>
<feature type="domain" description="Methyltransferase type 11" evidence="4">
    <location>
        <begin position="55"/>
        <end position="156"/>
    </location>
</feature>
<dbReference type="PANTHER" id="PTHR44942">
    <property type="entry name" value="METHYLTRANSF_11 DOMAIN-CONTAINING PROTEIN"/>
    <property type="match status" value="1"/>
</dbReference>
<dbReference type="InterPro" id="IPR013216">
    <property type="entry name" value="Methyltransf_11"/>
</dbReference>
<dbReference type="SUPFAM" id="SSF53335">
    <property type="entry name" value="S-adenosyl-L-methionine-dependent methyltransferases"/>
    <property type="match status" value="1"/>
</dbReference>
<evidence type="ECO:0000313" key="5">
    <source>
        <dbReference type="EMBL" id="WQF89986.1"/>
    </source>
</evidence>
<sequence length="325" mass="36453">MNAPITAPRPGVKHPATAAIAKEAKHYIAHRPPYPESMWELWTNYHKGPLTSAHDIGAGSGNGAEGLLTHTSPPLKHVVLTEPQEVNIKDCVARFHNRFPNTSFAYRNCRGEDPWSPPAGLDHVDFVMACESLHWTTLEPTLDNIANSLREDGTFAAVLYGPFPAITNSAPANAAFKAFLADHAARLLRQDWMNENWKRAARQMFHGMECVALRDEVWKDVKRIAVNCRNGWYAKDYEPLEGTADPVGHLGTCERIAVDDSKDWQISASVEWLKQSLESMRFGFSEESWASSHWQAIEHEMGDGALELEWQVQMILARRRGQDGS</sequence>
<dbReference type="Pfam" id="PF08241">
    <property type="entry name" value="Methyltransf_11"/>
    <property type="match status" value="1"/>
</dbReference>
<dbReference type="EMBL" id="CP137314">
    <property type="protein sequence ID" value="WQF89986.1"/>
    <property type="molecule type" value="Genomic_DNA"/>
</dbReference>
<evidence type="ECO:0000256" key="3">
    <source>
        <dbReference type="ARBA" id="ARBA00022679"/>
    </source>
</evidence>
<reference evidence="6" key="1">
    <citation type="journal article" date="2023" name="bioRxiv">
        <title>Complete genome of the Medicago anthracnose fungus, Colletotrichum destructivum, reveals a mini-chromosome-like region within a core chromosome.</title>
        <authorList>
            <person name="Lapalu N."/>
            <person name="Simon A."/>
            <person name="Lu A."/>
            <person name="Plaumann P.-L."/>
            <person name="Amselem J."/>
            <person name="Pigne S."/>
            <person name="Auger A."/>
            <person name="Koch C."/>
            <person name="Dallery J.-F."/>
            <person name="O'Connell R.J."/>
        </authorList>
    </citation>
    <scope>NUCLEOTIDE SEQUENCE [LARGE SCALE GENOMIC DNA]</scope>
    <source>
        <strain evidence="6">CBS 520.97</strain>
    </source>
</reference>
<dbReference type="GO" id="GO:0032259">
    <property type="term" value="P:methylation"/>
    <property type="evidence" value="ECO:0007669"/>
    <property type="project" value="UniProtKB-KW"/>
</dbReference>
<keyword evidence="2 5" id="KW-0489">Methyltransferase</keyword>
<dbReference type="AlphaFoldDB" id="A0AAX4J3C1"/>
<gene>
    <name evidence="5" type="ORF">CDEST_15000</name>
</gene>
<protein>
    <submittedName>
        <fullName evidence="5">Methyltransferase type 11, S-adenosyl-L-methionine-dependent methyltransferase superfamily</fullName>
    </submittedName>
</protein>
<comment type="similarity">
    <text evidence="1">Belongs to the methyltransferase superfamily.</text>
</comment>
<evidence type="ECO:0000256" key="1">
    <source>
        <dbReference type="ARBA" id="ARBA00008361"/>
    </source>
</evidence>
<keyword evidence="3" id="KW-0808">Transferase</keyword>
<keyword evidence="6" id="KW-1185">Reference proteome</keyword>
<evidence type="ECO:0000313" key="6">
    <source>
        <dbReference type="Proteomes" id="UP001322277"/>
    </source>
</evidence>
<dbReference type="InterPro" id="IPR029063">
    <property type="entry name" value="SAM-dependent_MTases_sf"/>
</dbReference>
<dbReference type="GO" id="GO:0008757">
    <property type="term" value="F:S-adenosylmethionine-dependent methyltransferase activity"/>
    <property type="evidence" value="ECO:0007669"/>
    <property type="project" value="InterPro"/>
</dbReference>
<accession>A0AAX4J3C1</accession>
<dbReference type="PANTHER" id="PTHR44942:SF4">
    <property type="entry name" value="METHYLTRANSFERASE TYPE 11 DOMAIN-CONTAINING PROTEIN"/>
    <property type="match status" value="1"/>
</dbReference>
<dbReference type="Proteomes" id="UP001322277">
    <property type="component" value="Chromosome 10"/>
</dbReference>
<dbReference type="Gene3D" id="3.40.50.150">
    <property type="entry name" value="Vaccinia Virus protein VP39"/>
    <property type="match status" value="1"/>
</dbReference>
<dbReference type="GeneID" id="87951500"/>
<organism evidence="5 6">
    <name type="scientific">Colletotrichum destructivum</name>
    <dbReference type="NCBI Taxonomy" id="34406"/>
    <lineage>
        <taxon>Eukaryota</taxon>
        <taxon>Fungi</taxon>
        <taxon>Dikarya</taxon>
        <taxon>Ascomycota</taxon>
        <taxon>Pezizomycotina</taxon>
        <taxon>Sordariomycetes</taxon>
        <taxon>Hypocreomycetidae</taxon>
        <taxon>Glomerellales</taxon>
        <taxon>Glomerellaceae</taxon>
        <taxon>Colletotrichum</taxon>
        <taxon>Colletotrichum destructivum species complex</taxon>
    </lineage>
</organism>
<dbReference type="KEGG" id="cdet:87951500"/>
<dbReference type="InterPro" id="IPR051052">
    <property type="entry name" value="Diverse_substrate_MTase"/>
</dbReference>
<evidence type="ECO:0000259" key="4">
    <source>
        <dbReference type="Pfam" id="PF08241"/>
    </source>
</evidence>